<protein>
    <submittedName>
        <fullName evidence="1">Uncharacterized protein</fullName>
    </submittedName>
</protein>
<proteinExistence type="predicted"/>
<evidence type="ECO:0000313" key="2">
    <source>
        <dbReference type="Proteomes" id="UP001596066"/>
    </source>
</evidence>
<dbReference type="RefSeq" id="WP_346143497.1">
    <property type="nucleotide sequence ID" value="NZ_BAAAUA010000013.1"/>
</dbReference>
<sequence>MRHLFLNGPVQNGPFTFATRPGKAVGIRLAAALNAILGLPPAPHLWNTVTLAGDLRHREADGPKIPRQRFEADLIAGKYPPGQSAVGGIVTDTDAEVAALALEMIENNLRAGTLTISRETVPTCGACGHMTGTGGHPCNACGSTDTRERTGLHLVAELAQNRPVLDRSDIHASHRQQPKHLQHTASDVAGRLIVSRTRDHGIDLSPLGLNSLVLDPRAGIHATVLAAARRHEADTAVMTITQNAANHIAAHGQHFREHNGTRLQYALHGHLPYDHTASLQPLHEAYRATQAIKEGFEEWFLPVFSLKAKTGTSPDQLPALFKQYMRAHLAKPGAADGAVLEAVQRSVSAGDTEWITTKWALANVMAARMTASVVAAEF</sequence>
<keyword evidence="2" id="KW-1185">Reference proteome</keyword>
<reference evidence="2" key="1">
    <citation type="journal article" date="2019" name="Int. J. Syst. Evol. Microbiol.">
        <title>The Global Catalogue of Microorganisms (GCM) 10K type strain sequencing project: providing services to taxonomists for standard genome sequencing and annotation.</title>
        <authorList>
            <consortium name="The Broad Institute Genomics Platform"/>
            <consortium name="The Broad Institute Genome Sequencing Center for Infectious Disease"/>
            <person name="Wu L."/>
            <person name="Ma J."/>
        </authorList>
    </citation>
    <scope>NUCLEOTIDE SEQUENCE [LARGE SCALE GENOMIC DNA]</scope>
    <source>
        <strain evidence="2">CGMCC 4.1622</strain>
    </source>
</reference>
<organism evidence="1 2">
    <name type="scientific">Kitasatospora cinereorecta</name>
    <dbReference type="NCBI Taxonomy" id="285560"/>
    <lineage>
        <taxon>Bacteria</taxon>
        <taxon>Bacillati</taxon>
        <taxon>Actinomycetota</taxon>
        <taxon>Actinomycetes</taxon>
        <taxon>Kitasatosporales</taxon>
        <taxon>Streptomycetaceae</taxon>
        <taxon>Kitasatospora</taxon>
    </lineage>
</organism>
<name>A0ABW0VBE5_9ACTN</name>
<gene>
    <name evidence="1" type="ORF">ACFPZF_08495</name>
</gene>
<dbReference type="EMBL" id="JBHSOC010000011">
    <property type="protein sequence ID" value="MFC5641401.1"/>
    <property type="molecule type" value="Genomic_DNA"/>
</dbReference>
<accession>A0ABW0VBE5</accession>
<comment type="caution">
    <text evidence="1">The sequence shown here is derived from an EMBL/GenBank/DDBJ whole genome shotgun (WGS) entry which is preliminary data.</text>
</comment>
<dbReference type="Proteomes" id="UP001596066">
    <property type="component" value="Unassembled WGS sequence"/>
</dbReference>
<evidence type="ECO:0000313" key="1">
    <source>
        <dbReference type="EMBL" id="MFC5641401.1"/>
    </source>
</evidence>